<proteinExistence type="predicted"/>
<dbReference type="KEGG" id="spon:HME9304_01288"/>
<sequence length="76" mass="9121">MVDVRKIIEIIFILRKRNNNAYLFFENILIDLMEPEHRDDAIKRLANCYSITQYSNFTQEEEIILGEIIDKIEEKS</sequence>
<protein>
    <submittedName>
        <fullName evidence="1">Uncharacterized protein</fullName>
    </submittedName>
</protein>
<gene>
    <name evidence="1" type="ORF">HME9304_01288</name>
</gene>
<dbReference type="RefSeq" id="WP_112377775.1">
    <property type="nucleotide sequence ID" value="NZ_CP030104.1"/>
</dbReference>
<dbReference type="Proteomes" id="UP000248536">
    <property type="component" value="Chromosome"/>
</dbReference>
<accession>A0A2Z4LSG9</accession>
<keyword evidence="2" id="KW-1185">Reference proteome</keyword>
<evidence type="ECO:0000313" key="2">
    <source>
        <dbReference type="Proteomes" id="UP000248536"/>
    </source>
</evidence>
<dbReference type="OrthoDB" id="6609310at2"/>
<reference evidence="1 2" key="1">
    <citation type="submission" date="2018-06" db="EMBL/GenBank/DDBJ databases">
        <title>Spongiibacterium sp. HME9304 Genome sequencing and assembly.</title>
        <authorList>
            <person name="Kang H."/>
            <person name="Kim H."/>
            <person name="Joh K."/>
        </authorList>
    </citation>
    <scope>NUCLEOTIDE SEQUENCE [LARGE SCALE GENOMIC DNA]</scope>
    <source>
        <strain evidence="1 2">HME9304</strain>
    </source>
</reference>
<dbReference type="EMBL" id="CP030104">
    <property type="protein sequence ID" value="AWX44288.1"/>
    <property type="molecule type" value="Genomic_DNA"/>
</dbReference>
<name>A0A2Z4LSG9_9FLAO</name>
<dbReference type="AlphaFoldDB" id="A0A2Z4LSG9"/>
<organism evidence="1 2">
    <name type="scientific">Flagellimonas maritima</name>
    <dbReference type="NCBI Taxonomy" id="1383885"/>
    <lineage>
        <taxon>Bacteria</taxon>
        <taxon>Pseudomonadati</taxon>
        <taxon>Bacteroidota</taxon>
        <taxon>Flavobacteriia</taxon>
        <taxon>Flavobacteriales</taxon>
        <taxon>Flavobacteriaceae</taxon>
        <taxon>Flagellimonas</taxon>
    </lineage>
</organism>
<evidence type="ECO:0000313" key="1">
    <source>
        <dbReference type="EMBL" id="AWX44288.1"/>
    </source>
</evidence>